<keyword evidence="2" id="KW-1185">Reference proteome</keyword>
<evidence type="ECO:0000313" key="1">
    <source>
        <dbReference type="EMBL" id="SMC39787.1"/>
    </source>
</evidence>
<protein>
    <submittedName>
        <fullName evidence="1">Uncharacterized protein</fullName>
    </submittedName>
</protein>
<sequence>MKMQSKSKVICLNSNRESIQLSNNNKNAPNVINLRQRELNNIIKDLTSISRD</sequence>
<dbReference type="EMBL" id="FWXO01000001">
    <property type="protein sequence ID" value="SMC39787.1"/>
    <property type="molecule type" value="Genomic_DNA"/>
</dbReference>
<reference evidence="1 2" key="1">
    <citation type="submission" date="2017-04" db="EMBL/GenBank/DDBJ databases">
        <authorList>
            <person name="Afonso C.L."/>
            <person name="Miller P.J."/>
            <person name="Scott M.A."/>
            <person name="Spackman E."/>
            <person name="Goraichik I."/>
            <person name="Dimitrov K.M."/>
            <person name="Suarez D.L."/>
            <person name="Swayne D.E."/>
        </authorList>
    </citation>
    <scope>NUCLEOTIDE SEQUENCE [LARGE SCALE GENOMIC DNA]</scope>
    <source>
        <strain evidence="1 2">DSM 21164</strain>
    </source>
</reference>
<dbReference type="AlphaFoldDB" id="A0A1W1YUD0"/>
<accession>A0A1W1YUD0</accession>
<gene>
    <name evidence="1" type="ORF">SAMN05660703_0908</name>
</gene>
<organism evidence="1 2">
    <name type="scientific">Cellulophaga tyrosinoxydans</name>
    <dbReference type="NCBI Taxonomy" id="504486"/>
    <lineage>
        <taxon>Bacteria</taxon>
        <taxon>Pseudomonadati</taxon>
        <taxon>Bacteroidota</taxon>
        <taxon>Flavobacteriia</taxon>
        <taxon>Flavobacteriales</taxon>
        <taxon>Flavobacteriaceae</taxon>
        <taxon>Cellulophaga</taxon>
    </lineage>
</organism>
<name>A0A1W1YUD0_9FLAO</name>
<evidence type="ECO:0000313" key="2">
    <source>
        <dbReference type="Proteomes" id="UP000192360"/>
    </source>
</evidence>
<dbReference type="Proteomes" id="UP000192360">
    <property type="component" value="Unassembled WGS sequence"/>
</dbReference>
<proteinExistence type="predicted"/>